<protein>
    <submittedName>
        <fullName evidence="1">Uncharacterized protein</fullName>
    </submittedName>
</protein>
<dbReference type="EMBL" id="FRBW01000008">
    <property type="protein sequence ID" value="SHN16909.1"/>
    <property type="molecule type" value="Genomic_DNA"/>
</dbReference>
<keyword evidence="2" id="KW-1185">Reference proteome</keyword>
<accession>A0A1M7PIH3</accession>
<dbReference type="STRING" id="735517.SAMN05444272_4438"/>
<proteinExistence type="predicted"/>
<evidence type="ECO:0000313" key="1">
    <source>
        <dbReference type="EMBL" id="SHN16909.1"/>
    </source>
</evidence>
<reference evidence="1 2" key="1">
    <citation type="submission" date="2016-11" db="EMBL/GenBank/DDBJ databases">
        <authorList>
            <person name="Jaros S."/>
            <person name="Januszkiewicz K."/>
            <person name="Wedrychowicz H."/>
        </authorList>
    </citation>
    <scope>NUCLEOTIDE SEQUENCE [LARGE SCALE GENOMIC DNA]</scope>
    <source>
        <strain evidence="1 2">DSM 22153</strain>
    </source>
</reference>
<dbReference type="RefSeq" id="WP_073015553.1">
    <property type="nucleotide sequence ID" value="NZ_FRBW01000008.1"/>
</dbReference>
<organism evidence="1 2">
    <name type="scientific">Roseibium suaedae</name>
    <dbReference type="NCBI Taxonomy" id="735517"/>
    <lineage>
        <taxon>Bacteria</taxon>
        <taxon>Pseudomonadati</taxon>
        <taxon>Pseudomonadota</taxon>
        <taxon>Alphaproteobacteria</taxon>
        <taxon>Hyphomicrobiales</taxon>
        <taxon>Stappiaceae</taxon>
        <taxon>Roseibium</taxon>
    </lineage>
</organism>
<name>A0A1M7PIH3_9HYPH</name>
<gene>
    <name evidence="1" type="ORF">SAMN05444272_4438</name>
</gene>
<dbReference type="AlphaFoldDB" id="A0A1M7PIH3"/>
<evidence type="ECO:0000313" key="2">
    <source>
        <dbReference type="Proteomes" id="UP000186002"/>
    </source>
</evidence>
<sequence length="63" mass="7051">MQKRIFPAVPGGDIEAADIQTPGPFALQAFFYRRRTKHQTDPAAIQAAENEGMPVMDERKSFT</sequence>
<dbReference type="Proteomes" id="UP000186002">
    <property type="component" value="Unassembled WGS sequence"/>
</dbReference>